<keyword evidence="1" id="KW-0812">Transmembrane</keyword>
<evidence type="ECO:0000313" key="2">
    <source>
        <dbReference type="EMBL" id="CAB4880996.1"/>
    </source>
</evidence>
<dbReference type="EMBL" id="CAFBLM010000100">
    <property type="protein sequence ID" value="CAB4880996.1"/>
    <property type="molecule type" value="Genomic_DNA"/>
</dbReference>
<evidence type="ECO:0000256" key="1">
    <source>
        <dbReference type="SAM" id="Phobius"/>
    </source>
</evidence>
<keyword evidence="1" id="KW-0472">Membrane</keyword>
<gene>
    <name evidence="2" type="ORF">UFOPK3401_01443</name>
</gene>
<reference evidence="2" key="1">
    <citation type="submission" date="2020-05" db="EMBL/GenBank/DDBJ databases">
        <authorList>
            <person name="Chiriac C."/>
            <person name="Salcher M."/>
            <person name="Ghai R."/>
            <person name="Kavagutti S V."/>
        </authorList>
    </citation>
    <scope>NUCLEOTIDE SEQUENCE</scope>
</reference>
<dbReference type="AlphaFoldDB" id="A0A6J7ED73"/>
<keyword evidence="1" id="KW-1133">Transmembrane helix</keyword>
<dbReference type="Gene3D" id="2.60.290.11">
    <property type="entry name" value="TM1070-like"/>
    <property type="match status" value="1"/>
</dbReference>
<dbReference type="InterPro" id="IPR043777">
    <property type="entry name" value="DUF5719"/>
</dbReference>
<feature type="transmembrane region" description="Helical" evidence="1">
    <location>
        <begin position="12"/>
        <end position="31"/>
    </location>
</feature>
<accession>A0A6J7ED73</accession>
<sequence length="498" mass="51345">MDVLAEPGPRRSVTVAVGLLVFGLIFSAVAVPSPSRIKPPASVSKPVVTTEFVCPDFRGSTSGLSTTVLATIPKPITDSSKAGKAALTFINSKLGSRSVVAFDSKSGTAIDIETKRARGSLVGVGRAGLAPGFSGGQLAIQTVGVNRGLSGLHCSDVGSEQWVVGGGSKSGQSTLLYLSNIENQRASVNVDFFGPQGPVDAPSARGIVVPGRTTRVVAVDQLVPGFPQLAMHVVVTAGRLAIAVSTSERRGRIALGSDFIPPAVAPAQSLVIPAIPGVSGTASLVVVNPGADDADVRIKVIGSDGTFSPVGGSRVTVGALSVRSVDLTAALQRENSGLILESDRPITASVKVRFKPQRGSSTEFAWTSATPAISNVAVEPIARKGEGFNARLIVSAPNSIGHFELIETTRSGVVRKREFRVDSGKTISIALGIGPRPRWFTALVRVLPDSGPLYAGRVQSYSSSGGQLLTVSPLKNARINVDVPQALPDLSAAVPSAF</sequence>
<proteinExistence type="predicted"/>
<dbReference type="Pfam" id="PF18986">
    <property type="entry name" value="DUF5719"/>
    <property type="match status" value="1"/>
</dbReference>
<organism evidence="2">
    <name type="scientific">freshwater metagenome</name>
    <dbReference type="NCBI Taxonomy" id="449393"/>
    <lineage>
        <taxon>unclassified sequences</taxon>
        <taxon>metagenomes</taxon>
        <taxon>ecological metagenomes</taxon>
    </lineage>
</organism>
<name>A0A6J7ED73_9ZZZZ</name>
<dbReference type="InterPro" id="IPR036698">
    <property type="entry name" value="TM1070-like_sf"/>
</dbReference>
<protein>
    <submittedName>
        <fullName evidence="2">Unannotated protein</fullName>
    </submittedName>
</protein>